<comment type="caution">
    <text evidence="1">The sequence shown here is derived from an EMBL/GenBank/DDBJ whole genome shotgun (WGS) entry which is preliminary data.</text>
</comment>
<name>X1IR94_9ZZZZ</name>
<dbReference type="EMBL" id="BARU01032498">
    <property type="protein sequence ID" value="GAH71775.1"/>
    <property type="molecule type" value="Genomic_DNA"/>
</dbReference>
<evidence type="ECO:0000313" key="1">
    <source>
        <dbReference type="EMBL" id="GAH71775.1"/>
    </source>
</evidence>
<protein>
    <submittedName>
        <fullName evidence="1">Uncharacterized protein</fullName>
    </submittedName>
</protein>
<accession>X1IR94</accession>
<reference evidence="1" key="1">
    <citation type="journal article" date="2014" name="Front. Microbiol.">
        <title>High frequency of phylogenetically diverse reductive dehalogenase-homologous genes in deep subseafloor sedimentary metagenomes.</title>
        <authorList>
            <person name="Kawai M."/>
            <person name="Futagami T."/>
            <person name="Toyoda A."/>
            <person name="Takaki Y."/>
            <person name="Nishi S."/>
            <person name="Hori S."/>
            <person name="Arai W."/>
            <person name="Tsubouchi T."/>
            <person name="Morono Y."/>
            <person name="Uchiyama I."/>
            <person name="Ito T."/>
            <person name="Fujiyama A."/>
            <person name="Inagaki F."/>
            <person name="Takami H."/>
        </authorList>
    </citation>
    <scope>NUCLEOTIDE SEQUENCE</scope>
    <source>
        <strain evidence="1">Expedition CK06-06</strain>
    </source>
</reference>
<dbReference type="AlphaFoldDB" id="X1IR94"/>
<feature type="non-terminal residue" evidence="1">
    <location>
        <position position="1"/>
    </location>
</feature>
<proteinExistence type="predicted"/>
<sequence>GLRGKHSNDNLYIDDYEKLKETLTKKYGKPKFDKVTWDDDLYKDDRSHWGFAVSLGHLDYFSSWETSTTYISLRLNGDNYKISLVIAYESRELEEWVKRIEEEKAKSKF</sequence>
<gene>
    <name evidence="1" type="ORF">S03H2_51246</name>
</gene>
<organism evidence="1">
    <name type="scientific">marine sediment metagenome</name>
    <dbReference type="NCBI Taxonomy" id="412755"/>
    <lineage>
        <taxon>unclassified sequences</taxon>
        <taxon>metagenomes</taxon>
        <taxon>ecological metagenomes</taxon>
    </lineage>
</organism>